<keyword evidence="1" id="KW-1133">Transmembrane helix</keyword>
<evidence type="ECO:0000256" key="1">
    <source>
        <dbReference type="SAM" id="Phobius"/>
    </source>
</evidence>
<keyword evidence="1" id="KW-0472">Membrane</keyword>
<accession>A0ABX3TU64</accession>
<dbReference type="EMBL" id="MRWD01000091">
    <property type="protein sequence ID" value="ORJ18767.1"/>
    <property type="molecule type" value="Genomic_DNA"/>
</dbReference>
<dbReference type="Proteomes" id="UP000192722">
    <property type="component" value="Unassembled WGS sequence"/>
</dbReference>
<keyword evidence="1" id="KW-0812">Transmembrane</keyword>
<evidence type="ECO:0000313" key="3">
    <source>
        <dbReference type="Proteomes" id="UP000192722"/>
    </source>
</evidence>
<sequence>MNGKYPTDWDCKVTVHKSLFKRALQSRSLMAVCALFTLMIATHFTLNFLCWFTCEVLFKA</sequence>
<name>A0ABX3TU64_9GAMM</name>
<proteinExistence type="predicted"/>
<gene>
    <name evidence="2" type="ORF">BS639_23610</name>
</gene>
<feature type="transmembrane region" description="Helical" evidence="1">
    <location>
        <begin position="29"/>
        <end position="54"/>
    </location>
</feature>
<evidence type="ECO:0000313" key="2">
    <source>
        <dbReference type="EMBL" id="ORJ18767.1"/>
    </source>
</evidence>
<comment type="caution">
    <text evidence="2">The sequence shown here is derived from an EMBL/GenBank/DDBJ whole genome shotgun (WGS) entry which is preliminary data.</text>
</comment>
<organism evidence="2 3">
    <name type="scientific">Rouxiella silvae</name>
    <dbReference type="NCBI Taxonomy" id="1646373"/>
    <lineage>
        <taxon>Bacteria</taxon>
        <taxon>Pseudomonadati</taxon>
        <taxon>Pseudomonadota</taxon>
        <taxon>Gammaproteobacteria</taxon>
        <taxon>Enterobacterales</taxon>
        <taxon>Yersiniaceae</taxon>
        <taxon>Rouxiella</taxon>
    </lineage>
</organism>
<keyword evidence="3" id="KW-1185">Reference proteome</keyword>
<protein>
    <submittedName>
        <fullName evidence="2">Uncharacterized protein</fullName>
    </submittedName>
</protein>
<reference evidence="2 3" key="1">
    <citation type="journal article" date="2017" name="Int. J. Syst. Evol. Microbiol.">
        <title>Rouxiella badensis sp. nov. and Rouxiella silvae sp. nov. isolated from peat bog soil in Germany and emendation of the genus description.</title>
        <authorList>
            <person name="Le Fleche-Mateos A."/>
            <person name="Kugler J.H."/>
            <person name="Hansen S.H."/>
            <person name="Syldatk C."/>
            <person name="Hausmann R."/>
            <person name="Lomprez F."/>
            <person name="Vandenbogaert M."/>
            <person name="Manuguerra J.C."/>
            <person name="Grimont P.A."/>
        </authorList>
    </citation>
    <scope>NUCLEOTIDE SEQUENCE [LARGE SCALE GENOMIC DNA]</scope>
    <source>
        <strain evidence="2 3">213</strain>
    </source>
</reference>